<dbReference type="GO" id="GO:0016829">
    <property type="term" value="F:lyase activity"/>
    <property type="evidence" value="ECO:0007669"/>
    <property type="project" value="UniProtKB-KW"/>
</dbReference>
<sequence>MRRNKLKQLIQEQSPIINGWLAIPSSYSAEIVGHQGYDAVTVDLQHGMIDFASALTMLQALSATPAVPLVRVQHNDPAQIMRMLDAGAYGIICPMISTAEQAARFVAACRYPPFGVRSFGPARGLLYGGADYPQHACQEILTLAMIETREGLANLDAILATDGLDGVFIGPNDLSLTLTGSASAESQHPEMLAAVERVVSRCRQQQKLAGIFCTSGDAARLRIDQGFQFVTPANDVMQLGRAAREAIALARGASAPTTGASGY</sequence>
<comment type="caution">
    <text evidence="5">The sequence shown here is derived from an EMBL/GenBank/DDBJ whole genome shotgun (WGS) entry which is preliminary data.</text>
</comment>
<evidence type="ECO:0000313" key="5">
    <source>
        <dbReference type="EMBL" id="MBF4179765.1"/>
    </source>
</evidence>
<keyword evidence="3" id="KW-0456">Lyase</keyword>
<proteinExistence type="inferred from homology"/>
<name>A0ABD4KDY9_9ENTR</name>
<dbReference type="RefSeq" id="WP_123428973.1">
    <property type="nucleotide sequence ID" value="NZ_CBCYIZ010000014.1"/>
</dbReference>
<dbReference type="InterPro" id="IPR005000">
    <property type="entry name" value="Aldolase/citrate-lyase_domain"/>
</dbReference>
<evidence type="ECO:0000259" key="4">
    <source>
        <dbReference type="Pfam" id="PF03328"/>
    </source>
</evidence>
<dbReference type="Gene3D" id="3.20.20.60">
    <property type="entry name" value="Phosphoenolpyruvate-binding domains"/>
    <property type="match status" value="1"/>
</dbReference>
<dbReference type="EMBL" id="JADIXP010000012">
    <property type="protein sequence ID" value="MBF4179765.1"/>
    <property type="molecule type" value="Genomic_DNA"/>
</dbReference>
<evidence type="ECO:0000313" key="6">
    <source>
        <dbReference type="Proteomes" id="UP000628560"/>
    </source>
</evidence>
<dbReference type="InterPro" id="IPR050251">
    <property type="entry name" value="HpcH-HpaI_aldolase"/>
</dbReference>
<evidence type="ECO:0000256" key="3">
    <source>
        <dbReference type="ARBA" id="ARBA00023239"/>
    </source>
</evidence>
<dbReference type="Proteomes" id="UP000628560">
    <property type="component" value="Unassembled WGS sequence"/>
</dbReference>
<organism evidence="5 6">
    <name type="scientific">Lelliottia nimipressuralis</name>
    <dbReference type="NCBI Taxonomy" id="69220"/>
    <lineage>
        <taxon>Bacteria</taxon>
        <taxon>Pseudomonadati</taxon>
        <taxon>Pseudomonadota</taxon>
        <taxon>Gammaproteobacteria</taxon>
        <taxon>Enterobacterales</taxon>
        <taxon>Enterobacteriaceae</taxon>
        <taxon>Lelliottia</taxon>
    </lineage>
</organism>
<accession>A0ABD4KDY9</accession>
<keyword evidence="2" id="KW-0479">Metal-binding</keyword>
<feature type="domain" description="HpcH/HpaI aldolase/citrate lyase" evidence="4">
    <location>
        <begin position="20"/>
        <end position="239"/>
    </location>
</feature>
<evidence type="ECO:0000256" key="2">
    <source>
        <dbReference type="ARBA" id="ARBA00022723"/>
    </source>
</evidence>
<dbReference type="PANTHER" id="PTHR30502">
    <property type="entry name" value="2-KETO-3-DEOXY-L-RHAMNONATE ALDOLASE"/>
    <property type="match status" value="1"/>
</dbReference>
<reference evidence="5 6" key="1">
    <citation type="submission" date="2020-11" db="EMBL/GenBank/DDBJ databases">
        <title>Identification of Lelliottia nimipressuralis from Wound Infection by Whole Genome-Based Bacterial Identification.</title>
        <authorList>
            <person name="Navarathna D.H."/>
            <person name="Choi H."/>
            <person name="Jinadatha C."/>
            <person name="Chatterjee P."/>
            <person name="Hwang M."/>
        </authorList>
    </citation>
    <scope>NUCLEOTIDE SEQUENCE [LARGE SCALE GENOMIC DNA]</scope>
    <source>
        <strain evidence="5 6">DN2020</strain>
    </source>
</reference>
<dbReference type="GO" id="GO:0046872">
    <property type="term" value="F:metal ion binding"/>
    <property type="evidence" value="ECO:0007669"/>
    <property type="project" value="UniProtKB-KW"/>
</dbReference>
<dbReference type="SUPFAM" id="SSF51621">
    <property type="entry name" value="Phosphoenolpyruvate/pyruvate domain"/>
    <property type="match status" value="1"/>
</dbReference>
<dbReference type="AlphaFoldDB" id="A0ABD4KDY9"/>
<protein>
    <submittedName>
        <fullName evidence="5">2,4-dihydroxyhept-2-ene-1,7-dioic acid aldolase</fullName>
    </submittedName>
</protein>
<dbReference type="InterPro" id="IPR015813">
    <property type="entry name" value="Pyrv/PenolPyrv_kinase-like_dom"/>
</dbReference>
<dbReference type="InterPro" id="IPR040442">
    <property type="entry name" value="Pyrv_kinase-like_dom_sf"/>
</dbReference>
<gene>
    <name evidence="5" type="ORF">ISP11_18015</name>
</gene>
<evidence type="ECO:0000256" key="1">
    <source>
        <dbReference type="ARBA" id="ARBA00005568"/>
    </source>
</evidence>
<dbReference type="Pfam" id="PF03328">
    <property type="entry name" value="HpcH_HpaI"/>
    <property type="match status" value="1"/>
</dbReference>
<dbReference type="PANTHER" id="PTHR30502:SF0">
    <property type="entry name" value="PHOSPHOENOLPYRUVATE CARBOXYLASE FAMILY PROTEIN"/>
    <property type="match status" value="1"/>
</dbReference>
<comment type="similarity">
    <text evidence="1">Belongs to the HpcH/HpaI aldolase family.</text>
</comment>
<dbReference type="GeneID" id="97601429"/>